<dbReference type="Proteomes" id="UP001607303">
    <property type="component" value="Unassembled WGS sequence"/>
</dbReference>
<protein>
    <submittedName>
        <fullName evidence="1">Uncharacterized protein</fullName>
    </submittedName>
</protein>
<evidence type="ECO:0000313" key="1">
    <source>
        <dbReference type="EMBL" id="KAL2721680.1"/>
    </source>
</evidence>
<dbReference type="EMBL" id="JAYRBN010000116">
    <property type="protein sequence ID" value="KAL2721680.1"/>
    <property type="molecule type" value="Genomic_DNA"/>
</dbReference>
<sequence length="212" mass="24252">MFRYIASNTDPGLTAWRLLHLETHEITVTLPFILPLLLSLKNQNNRMISTPRRIQVSNAKIASSMHISAFGNRLTHSSTMKHRKLRSPLEHNRVQEHSNEYVEYVGAKLGFNRAYASRHKRECPSILPEWKNKNPSTLQLHTKSSTPSASDIGHAFHFSILPLQSFGSITEVLLDSFISRIITILVLSRQKLLHLKTHELSGTLLYKLYFNS</sequence>
<gene>
    <name evidence="1" type="ORF">V1477_020500</name>
</gene>
<accession>A0ABD2AMC0</accession>
<proteinExistence type="predicted"/>
<evidence type="ECO:0000313" key="2">
    <source>
        <dbReference type="Proteomes" id="UP001607303"/>
    </source>
</evidence>
<reference evidence="1 2" key="1">
    <citation type="journal article" date="2024" name="Ann. Entomol. Soc. Am.">
        <title>Genomic analyses of the southern and eastern yellowjacket wasps (Hymenoptera: Vespidae) reveal evolutionary signatures of social life.</title>
        <authorList>
            <person name="Catto M.A."/>
            <person name="Caine P.B."/>
            <person name="Orr S.E."/>
            <person name="Hunt B.G."/>
            <person name="Goodisman M.A.D."/>
        </authorList>
    </citation>
    <scope>NUCLEOTIDE SEQUENCE [LARGE SCALE GENOMIC DNA]</scope>
    <source>
        <strain evidence="1">232</strain>
        <tissue evidence="1">Head and thorax</tissue>
    </source>
</reference>
<organism evidence="1 2">
    <name type="scientific">Vespula maculifrons</name>
    <name type="common">Eastern yellow jacket</name>
    <name type="synonym">Wasp</name>
    <dbReference type="NCBI Taxonomy" id="7453"/>
    <lineage>
        <taxon>Eukaryota</taxon>
        <taxon>Metazoa</taxon>
        <taxon>Ecdysozoa</taxon>
        <taxon>Arthropoda</taxon>
        <taxon>Hexapoda</taxon>
        <taxon>Insecta</taxon>
        <taxon>Pterygota</taxon>
        <taxon>Neoptera</taxon>
        <taxon>Endopterygota</taxon>
        <taxon>Hymenoptera</taxon>
        <taxon>Apocrita</taxon>
        <taxon>Aculeata</taxon>
        <taxon>Vespoidea</taxon>
        <taxon>Vespidae</taxon>
        <taxon>Vespinae</taxon>
        <taxon>Vespula</taxon>
    </lineage>
</organism>
<keyword evidence="2" id="KW-1185">Reference proteome</keyword>
<name>A0ABD2AMC0_VESMC</name>
<comment type="caution">
    <text evidence="1">The sequence shown here is derived from an EMBL/GenBank/DDBJ whole genome shotgun (WGS) entry which is preliminary data.</text>
</comment>
<dbReference type="AlphaFoldDB" id="A0ABD2AMC0"/>